<dbReference type="SFLD" id="SFLDG01129">
    <property type="entry name" value="C1.5:_HAD__Beta-PGM__Phosphata"/>
    <property type="match status" value="1"/>
</dbReference>
<feature type="signal peptide" evidence="1">
    <location>
        <begin position="1"/>
        <end position="23"/>
    </location>
</feature>
<sequence>MPKPLAFIAIVSALFSVPPPSLISPFNLSSPPHTSSPLLSFRGLFYLIKMACEDQCRQGLKPKYDCLLFDVDDTLYPRSSGLLEEVTENIQEYMVQKLGVEETEASQINGVLYKSYGTSMAGLKAIGYDFDNDDYHRFVHGRLPYERLKPDNVLRSLLLSLPIRKVIFSNADKAHVAKVLSRLGLEDCFDGVICFETLNPCNYEGISSSDENGVRRPSYTSRRQILDIIEHPCQSDSVPVLQETPVVCKPFEDAFEQAFKLANINPRKTVFFDDSVRNIKTGKLMGLHTVLVGTASRINGADYALESIHNMKEALSDLWEAEDKTEARSFAGKVSMETTVTA</sequence>
<dbReference type="EMBL" id="JAPFFL010000019">
    <property type="protein sequence ID" value="KAJ6670628.1"/>
    <property type="molecule type" value="Genomic_DNA"/>
</dbReference>
<keyword evidence="2" id="KW-0378">Hydrolase</keyword>
<dbReference type="Proteomes" id="UP001151529">
    <property type="component" value="Chromosome 9"/>
</dbReference>
<dbReference type="InterPro" id="IPR023214">
    <property type="entry name" value="HAD_sf"/>
</dbReference>
<dbReference type="OrthoDB" id="1065058at2759"/>
<dbReference type="SFLD" id="SFLDS00003">
    <property type="entry name" value="Haloacid_Dehalogenase"/>
    <property type="match status" value="1"/>
</dbReference>
<keyword evidence="1" id="KW-0732">Signal</keyword>
<dbReference type="PANTHER" id="PTHR12725">
    <property type="entry name" value="HALOACID DEHALOGENASE-LIKE HYDROLASE"/>
    <property type="match status" value="1"/>
</dbReference>
<dbReference type="InterPro" id="IPR010237">
    <property type="entry name" value="Pyr-5-nucltdase"/>
</dbReference>
<dbReference type="PANTHER" id="PTHR12725:SF111">
    <property type="entry name" value="PUTATIVE-RELATED"/>
    <property type="match status" value="1"/>
</dbReference>
<evidence type="ECO:0000313" key="3">
    <source>
        <dbReference type="Proteomes" id="UP001151529"/>
    </source>
</evidence>
<dbReference type="NCBIfam" id="TIGR01993">
    <property type="entry name" value="Pyr-5-nucltdase"/>
    <property type="match status" value="1"/>
</dbReference>
<reference evidence="2" key="1">
    <citation type="submission" date="2022-11" db="EMBL/GenBank/DDBJ databases">
        <authorList>
            <person name="Hyden B.L."/>
            <person name="Feng K."/>
            <person name="Yates T."/>
            <person name="Jawdy S."/>
            <person name="Smart L.B."/>
            <person name="Muchero W."/>
        </authorList>
    </citation>
    <scope>NUCLEOTIDE SEQUENCE</scope>
    <source>
        <tissue evidence="2">Shoot tip</tissue>
    </source>
</reference>
<dbReference type="SFLD" id="SFLDG01132">
    <property type="entry name" value="C1.5.3:_5'-Nucleotidase_Like"/>
    <property type="match status" value="1"/>
</dbReference>
<reference evidence="2" key="2">
    <citation type="journal article" date="2023" name="Int. J. Mol. Sci.">
        <title>De Novo Assembly and Annotation of 11 Diverse Shrub Willow (Salix) Genomes Reveals Novel Gene Organization in Sex-Linked Regions.</title>
        <authorList>
            <person name="Hyden B."/>
            <person name="Feng K."/>
            <person name="Yates T.B."/>
            <person name="Jawdy S."/>
            <person name="Cereghino C."/>
            <person name="Smart L.B."/>
            <person name="Muchero W."/>
        </authorList>
    </citation>
    <scope>NUCLEOTIDE SEQUENCE [LARGE SCALE GENOMIC DNA]</scope>
    <source>
        <tissue evidence="2">Shoot tip</tissue>
    </source>
</reference>
<comment type="caution">
    <text evidence="2">The sequence shown here is derived from an EMBL/GenBank/DDBJ whole genome shotgun (WGS) entry which is preliminary data.</text>
</comment>
<dbReference type="Gene3D" id="1.10.150.450">
    <property type="match status" value="1"/>
</dbReference>
<gene>
    <name evidence="2" type="ORF">OIU85_014487</name>
</gene>
<evidence type="ECO:0000313" key="2">
    <source>
        <dbReference type="EMBL" id="KAJ6670628.1"/>
    </source>
</evidence>
<accession>A0A9Q0NIZ8</accession>
<proteinExistence type="predicted"/>
<dbReference type="SUPFAM" id="SSF56784">
    <property type="entry name" value="HAD-like"/>
    <property type="match status" value="1"/>
</dbReference>
<dbReference type="InterPro" id="IPR036412">
    <property type="entry name" value="HAD-like_sf"/>
</dbReference>
<dbReference type="GO" id="GO:0016787">
    <property type="term" value="F:hydrolase activity"/>
    <property type="evidence" value="ECO:0007669"/>
    <property type="project" value="UniProtKB-KW"/>
</dbReference>
<dbReference type="InterPro" id="IPR006439">
    <property type="entry name" value="HAD-SF_hydro_IA"/>
</dbReference>
<keyword evidence="3" id="KW-1185">Reference proteome</keyword>
<name>A0A9Q0NIZ8_SALVM</name>
<dbReference type="AlphaFoldDB" id="A0A9Q0NIZ8"/>
<evidence type="ECO:0000256" key="1">
    <source>
        <dbReference type="SAM" id="SignalP"/>
    </source>
</evidence>
<organism evidence="2 3">
    <name type="scientific">Salix viminalis</name>
    <name type="common">Common osier</name>
    <name type="synonym">Basket willow</name>
    <dbReference type="NCBI Taxonomy" id="40686"/>
    <lineage>
        <taxon>Eukaryota</taxon>
        <taxon>Viridiplantae</taxon>
        <taxon>Streptophyta</taxon>
        <taxon>Embryophyta</taxon>
        <taxon>Tracheophyta</taxon>
        <taxon>Spermatophyta</taxon>
        <taxon>Magnoliopsida</taxon>
        <taxon>eudicotyledons</taxon>
        <taxon>Gunneridae</taxon>
        <taxon>Pentapetalae</taxon>
        <taxon>rosids</taxon>
        <taxon>fabids</taxon>
        <taxon>Malpighiales</taxon>
        <taxon>Salicaceae</taxon>
        <taxon>Saliceae</taxon>
        <taxon>Salix</taxon>
    </lineage>
</organism>
<dbReference type="Gene3D" id="3.40.50.1000">
    <property type="entry name" value="HAD superfamily/HAD-like"/>
    <property type="match status" value="1"/>
</dbReference>
<feature type="chain" id="PRO_5040327597" evidence="1">
    <location>
        <begin position="24"/>
        <end position="342"/>
    </location>
</feature>
<dbReference type="NCBIfam" id="TIGR01509">
    <property type="entry name" value="HAD-SF-IA-v3"/>
    <property type="match status" value="1"/>
</dbReference>
<protein>
    <submittedName>
        <fullName evidence="2">HALOACID DEHALOGENASE-LIKE HYDROLASE</fullName>
    </submittedName>
</protein>